<organism evidence="2 3">
    <name type="scientific">Streptomyces laurentii</name>
    <dbReference type="NCBI Taxonomy" id="39478"/>
    <lineage>
        <taxon>Bacteria</taxon>
        <taxon>Bacillati</taxon>
        <taxon>Actinomycetota</taxon>
        <taxon>Actinomycetes</taxon>
        <taxon>Kitasatosporales</taxon>
        <taxon>Streptomycetaceae</taxon>
        <taxon>Streptomyces</taxon>
    </lineage>
</organism>
<evidence type="ECO:0008006" key="4">
    <source>
        <dbReference type="Google" id="ProtNLM"/>
    </source>
</evidence>
<dbReference type="KEGG" id="slau:SLA_4836"/>
<evidence type="ECO:0000313" key="2">
    <source>
        <dbReference type="EMBL" id="BAU85720.1"/>
    </source>
</evidence>
<dbReference type="RefSeq" id="WP_359880534.1">
    <property type="nucleotide sequence ID" value="NZ_JBEYHT010000041.1"/>
</dbReference>
<dbReference type="EMBL" id="AP017424">
    <property type="protein sequence ID" value="BAU85720.1"/>
    <property type="molecule type" value="Genomic_DNA"/>
</dbReference>
<evidence type="ECO:0000313" key="3">
    <source>
        <dbReference type="Proteomes" id="UP000217676"/>
    </source>
</evidence>
<keyword evidence="1" id="KW-0732">Signal</keyword>
<accession>A0A160P523</accession>
<protein>
    <recommendedName>
        <fullName evidence="4">ATP-binding protein</fullName>
    </recommendedName>
</protein>
<reference evidence="2 3" key="1">
    <citation type="journal article" date="2016" name="Genome Announc.">
        <title>Complete Genome Sequence of Thiostrepton-Producing Streptomyces laurentii ATCC 31255.</title>
        <authorList>
            <person name="Doi K."/>
            <person name="Fujino Y."/>
            <person name="Nagayoshi Y."/>
            <person name="Ohshima T."/>
            <person name="Ogata S."/>
        </authorList>
    </citation>
    <scope>NUCLEOTIDE SEQUENCE [LARGE SCALE GENOMIC DNA]</scope>
    <source>
        <strain evidence="2 3">ATCC 31255</strain>
    </source>
</reference>
<name>A0A160P523_STRLU</name>
<dbReference type="AlphaFoldDB" id="A0A160P523"/>
<feature type="signal peptide" evidence="1">
    <location>
        <begin position="1"/>
        <end position="25"/>
    </location>
</feature>
<keyword evidence="3" id="KW-1185">Reference proteome</keyword>
<dbReference type="Proteomes" id="UP000217676">
    <property type="component" value="Chromosome"/>
</dbReference>
<evidence type="ECO:0000256" key="1">
    <source>
        <dbReference type="SAM" id="SignalP"/>
    </source>
</evidence>
<gene>
    <name evidence="2" type="ORF">SLA_4836</name>
</gene>
<proteinExistence type="predicted"/>
<sequence length="92" mass="8451">MKPTKVAAAVAGSVMALGVAAPAMAAESALPTSLDGGLGALTSSGLATEALSSTTDGSPVKAVTDTASQVNKVGKGATSLLGGLPIGGALGG</sequence>
<feature type="chain" id="PRO_5007818190" description="ATP-binding protein" evidence="1">
    <location>
        <begin position="26"/>
        <end position="92"/>
    </location>
</feature>